<protein>
    <submittedName>
        <fullName evidence="1">Uncharacterized protein</fullName>
    </submittedName>
</protein>
<dbReference type="Pfam" id="PF07800">
    <property type="entry name" value="DUF1644"/>
    <property type="match status" value="1"/>
</dbReference>
<dbReference type="Proteomes" id="UP000233551">
    <property type="component" value="Unassembled WGS sequence"/>
</dbReference>
<organism evidence="1 2">
    <name type="scientific">Punica granatum</name>
    <name type="common">Pomegranate</name>
    <dbReference type="NCBI Taxonomy" id="22663"/>
    <lineage>
        <taxon>Eukaryota</taxon>
        <taxon>Viridiplantae</taxon>
        <taxon>Streptophyta</taxon>
        <taxon>Embryophyta</taxon>
        <taxon>Tracheophyta</taxon>
        <taxon>Spermatophyta</taxon>
        <taxon>Magnoliopsida</taxon>
        <taxon>eudicotyledons</taxon>
        <taxon>Gunneridae</taxon>
        <taxon>Pentapetalae</taxon>
        <taxon>rosids</taxon>
        <taxon>malvids</taxon>
        <taxon>Myrtales</taxon>
        <taxon>Lythraceae</taxon>
        <taxon>Punica</taxon>
    </lineage>
</organism>
<keyword evidence="2" id="KW-1185">Reference proteome</keyword>
<dbReference type="STRING" id="22663.A0A2I0JXI5"/>
<dbReference type="InterPro" id="IPR012866">
    <property type="entry name" value="DUF1644"/>
</dbReference>
<comment type="caution">
    <text evidence="1">The sequence shown here is derived from an EMBL/GenBank/DDBJ whole genome shotgun (WGS) entry which is preliminary data.</text>
</comment>
<dbReference type="PANTHER" id="PTHR31197:SF21">
    <property type="entry name" value="C2H2-TYPE DOMAIN-CONTAINING PROTEIN"/>
    <property type="match status" value="1"/>
</dbReference>
<accession>A0A2I0JXI5</accession>
<dbReference type="AlphaFoldDB" id="A0A2I0JXI5"/>
<name>A0A2I0JXI5_PUNGR</name>
<dbReference type="GeneID" id="116188254"/>
<gene>
    <name evidence="1" type="ORF">CRG98_018569</name>
</gene>
<dbReference type="PANTHER" id="PTHR31197">
    <property type="entry name" value="OS01G0612600 PROTEIN"/>
    <property type="match status" value="1"/>
</dbReference>
<sequence length="312" mass="35738">MAKVKEVRNNSTSHHHRTAPRMLSCRSSKGIKPVLSKQRKPKSLKKKEWDQVTCSVCLEYPHNAVLLLCSSYDKGCRPYMCSTGRRYSNCLEQYKKAYMKLKEVEGTSLGNVPANHELATANLGNMGEKVQVPELLCPLCRGQVKGCTVVETARKYFNGKKRMCIQEKCMFSGNYKELRKHVRAEHPWARPRAVDPALEEKWKRLEQQRERNDVISTIISSTPGAVVLGDYVIERNPLFIDYEWDGYSSDDLAPLENLGREFVTSALMYGDGYGSSEENLNVNRSRSSRISLTSSRAYHRYLSGRPRRRPRH</sequence>
<reference evidence="1 2" key="1">
    <citation type="submission" date="2017-11" db="EMBL/GenBank/DDBJ databases">
        <title>De-novo sequencing of pomegranate (Punica granatum L.) genome.</title>
        <authorList>
            <person name="Akparov Z."/>
            <person name="Amiraslanov A."/>
            <person name="Hajiyeva S."/>
            <person name="Abbasov M."/>
            <person name="Kaur K."/>
            <person name="Hamwieh A."/>
            <person name="Solovyev V."/>
            <person name="Salamov A."/>
            <person name="Braich B."/>
            <person name="Kosarev P."/>
            <person name="Mahmoud A."/>
            <person name="Hajiyev E."/>
            <person name="Babayeva S."/>
            <person name="Izzatullayeva V."/>
            <person name="Mammadov A."/>
            <person name="Mammadov A."/>
            <person name="Sharifova S."/>
            <person name="Ojaghi J."/>
            <person name="Eynullazada K."/>
            <person name="Bayramov B."/>
            <person name="Abdulazimova A."/>
            <person name="Shahmuradov I."/>
        </authorList>
    </citation>
    <scope>NUCLEOTIDE SEQUENCE [LARGE SCALE GENOMIC DNA]</scope>
    <source>
        <strain evidence="2">cv. AG2017</strain>
        <tissue evidence="1">Leaf</tissue>
    </source>
</reference>
<dbReference type="OrthoDB" id="1921166at2759"/>
<dbReference type="EMBL" id="PGOL01001086">
    <property type="protein sequence ID" value="PKI61048.1"/>
    <property type="molecule type" value="Genomic_DNA"/>
</dbReference>
<evidence type="ECO:0000313" key="2">
    <source>
        <dbReference type="Proteomes" id="UP000233551"/>
    </source>
</evidence>
<evidence type="ECO:0000313" key="1">
    <source>
        <dbReference type="EMBL" id="PKI61048.1"/>
    </source>
</evidence>
<proteinExistence type="predicted"/>